<accession>A0ABP4GDM0</accession>
<keyword evidence="3" id="KW-1185">Reference proteome</keyword>
<dbReference type="PANTHER" id="PTHR46844">
    <property type="entry name" value="SLR5058 PROTEIN"/>
    <property type="match status" value="1"/>
</dbReference>
<dbReference type="Pfam" id="PF13365">
    <property type="entry name" value="Trypsin_2"/>
    <property type="match status" value="1"/>
</dbReference>
<dbReference type="PANTHER" id="PTHR46844:SF1">
    <property type="entry name" value="SLR5058 PROTEIN"/>
    <property type="match status" value="1"/>
</dbReference>
<dbReference type="SUPFAM" id="SSF50494">
    <property type="entry name" value="Trypsin-like serine proteases"/>
    <property type="match status" value="1"/>
</dbReference>
<dbReference type="Pfam" id="PF05729">
    <property type="entry name" value="NACHT"/>
    <property type="match status" value="1"/>
</dbReference>
<dbReference type="Gene3D" id="3.40.50.300">
    <property type="entry name" value="P-loop containing nucleotide triphosphate hydrolases"/>
    <property type="match status" value="1"/>
</dbReference>
<gene>
    <name evidence="2" type="ORF">GCM10009665_00730</name>
</gene>
<evidence type="ECO:0000313" key="3">
    <source>
        <dbReference type="Proteomes" id="UP001500037"/>
    </source>
</evidence>
<dbReference type="Proteomes" id="UP001500037">
    <property type="component" value="Unassembled WGS sequence"/>
</dbReference>
<organism evidence="2 3">
    <name type="scientific">Kitasatospora nipponensis</name>
    <dbReference type="NCBI Taxonomy" id="258049"/>
    <lineage>
        <taxon>Bacteria</taxon>
        <taxon>Bacillati</taxon>
        <taxon>Actinomycetota</taxon>
        <taxon>Actinomycetes</taxon>
        <taxon>Kitasatosporales</taxon>
        <taxon>Streptomycetaceae</taxon>
        <taxon>Kitasatospora</taxon>
    </lineage>
</organism>
<dbReference type="RefSeq" id="WP_344437563.1">
    <property type="nucleotide sequence ID" value="NZ_BAAALF010000001.1"/>
</dbReference>
<dbReference type="InterPro" id="IPR009003">
    <property type="entry name" value="Peptidase_S1_PA"/>
</dbReference>
<evidence type="ECO:0000313" key="2">
    <source>
        <dbReference type="EMBL" id="GAA1214790.1"/>
    </source>
</evidence>
<reference evidence="3" key="1">
    <citation type="journal article" date="2019" name="Int. J. Syst. Evol. Microbiol.">
        <title>The Global Catalogue of Microorganisms (GCM) 10K type strain sequencing project: providing services to taxonomists for standard genome sequencing and annotation.</title>
        <authorList>
            <consortium name="The Broad Institute Genomics Platform"/>
            <consortium name="The Broad Institute Genome Sequencing Center for Infectious Disease"/>
            <person name="Wu L."/>
            <person name="Ma J."/>
        </authorList>
    </citation>
    <scope>NUCLEOTIDE SEQUENCE [LARGE SCALE GENOMIC DNA]</scope>
    <source>
        <strain evidence="3">JCM 13004</strain>
    </source>
</reference>
<feature type="domain" description="NACHT" evidence="1">
    <location>
        <begin position="309"/>
        <end position="657"/>
    </location>
</feature>
<dbReference type="InterPro" id="IPR027417">
    <property type="entry name" value="P-loop_NTPase"/>
</dbReference>
<dbReference type="Gene3D" id="2.40.10.120">
    <property type="match status" value="1"/>
</dbReference>
<dbReference type="SUPFAM" id="SSF52540">
    <property type="entry name" value="P-loop containing nucleoside triphosphate hydrolases"/>
    <property type="match status" value="1"/>
</dbReference>
<dbReference type="EMBL" id="BAAALF010000001">
    <property type="protein sequence ID" value="GAA1214790.1"/>
    <property type="molecule type" value="Genomic_DNA"/>
</dbReference>
<comment type="caution">
    <text evidence="2">The sequence shown here is derived from an EMBL/GenBank/DDBJ whole genome shotgun (WGS) entry which is preliminary data.</text>
</comment>
<dbReference type="InterPro" id="IPR007111">
    <property type="entry name" value="NACHT_NTPase"/>
</dbReference>
<name>A0ABP4GDM0_9ACTN</name>
<sequence length="1060" mass="116648">MTLSPQRVAWVRGAAQGSGYLLTARVVLTAAHVVGEGNGTCQVAVPGGRPVECRVLWSAGRETAAQDTALLLAGEDLVAPATAAAFAPLDWGRAGSVRPLKDCHATGFPVRGRRSSRTDSEQLAGTFLAGSSVVAGRYVLADDHHVPATAPTALSPWAGMSGAALFHQDFLLGVVVADHLPAVHGHARIEAVPAAGLLRDPGFRRALAEHLPDLPPEPVDVACEEAHDRRFERAYAAAIGVDYGRVRIFGLRQSDGRSRGGWALDTAYLSLEARPATQPVDSFGPPGGRGLDALAAGPQRIERVLGGRSRVLLRGQAGSGKTTLVQWLAVRASAGRLGEELAELNHRVPLVLQLRKLFRRGNLRPRPEEFLDLDGRICAEQQPAGWAHRVLRSGRALLLIDGLDEVPAAQREEVLEWLENLLRHYPRVWVLATVRPSAVPPGWLDHLRFEELSLCAMGTEDRERFIDRWHRASLQEALLPDDQPAEIARQAALVERDRNDLLRALESSSDLSQLTDSPLLCAMICALNRESHGVLPSHRMDVYRDALTMMLTRRDQSRRITDPERLQLSEAEQLAMLRRIAHWLVRNNQVEGKHQDAVTQLERALRDLPNAARQGDAEAAYLHLLNRSGLITETSVQTFQFVHRTFQDYLAGMELQEERDFGLLAGHAGDERWGDVIRMTMGHCGRRDRAELFDRLLAQIERTSSGDRRSDLVLLVAGCLPYAPELERGVRESVLNCCREHLAELLADPVRWRQLAGVGEDLVPLLRELALPDGARLHPDTAWRLTFVLGSIAGSAALDLMAELVDSGVELLTAGVLCQWRHFDERQFAARVLARADLSQGTIVVTSRSQLRELRALKPVSALDVLEVQGFDDAEWAFLGESVHRLGLAGVDDLRDLSFLRGWTRLRALRLASCPGLVDLEPLRGLPLTDLSIVDRPDRRPLGRSLEILTQLPQLAEVYLSGHEFAAWTPTVAVPTVKDVLLSYVADGQPLGRLLEVFPGMENLQLFPDPTACTVIDLRELSDHPRLRVRVGQDADGPDIRIVGAELFPPDRLTVSLDPG</sequence>
<proteinExistence type="predicted"/>
<dbReference type="PROSITE" id="PS50837">
    <property type="entry name" value="NACHT"/>
    <property type="match status" value="1"/>
</dbReference>
<evidence type="ECO:0000259" key="1">
    <source>
        <dbReference type="PROSITE" id="PS50837"/>
    </source>
</evidence>
<protein>
    <recommendedName>
        <fullName evidence="1">NACHT domain-containing protein</fullName>
    </recommendedName>
</protein>